<reference evidence="13 14" key="1">
    <citation type="submission" date="2018-12" db="EMBL/GenBank/DDBJ databases">
        <authorList>
            <person name="Chong R.A."/>
        </authorList>
    </citation>
    <scope>NUCLEOTIDE SEQUENCE [LARGE SCALE GENOMIC DNA]</scope>
    <source>
        <strain evidence="13 14">Lps</strain>
    </source>
</reference>
<keyword evidence="8 11" id="KW-0687">Ribonucleoprotein</keyword>
<evidence type="ECO:0000313" key="14">
    <source>
        <dbReference type="Proteomes" id="UP000298564"/>
    </source>
</evidence>
<dbReference type="PANTHER" id="PTHR36427">
    <property type="entry name" value="54S RIBOSOMAL PROTEIN L1, MITOCHONDRIAL"/>
    <property type="match status" value="1"/>
</dbReference>
<comment type="similarity">
    <text evidence="1 11 12">Belongs to the universal ribosomal protein uL1 family.</text>
</comment>
<evidence type="ECO:0000256" key="9">
    <source>
        <dbReference type="ARBA" id="ARBA00035241"/>
    </source>
</evidence>
<dbReference type="FunFam" id="3.40.50.790:FF:000001">
    <property type="entry name" value="50S ribosomal protein L1"/>
    <property type="match status" value="1"/>
</dbReference>
<evidence type="ECO:0000313" key="13">
    <source>
        <dbReference type="EMBL" id="QCI21938.1"/>
    </source>
</evidence>
<evidence type="ECO:0000256" key="2">
    <source>
        <dbReference type="ARBA" id="ARBA00022491"/>
    </source>
</evidence>
<dbReference type="EMBL" id="CP034870">
    <property type="protein sequence ID" value="QCI21938.1"/>
    <property type="molecule type" value="Genomic_DNA"/>
</dbReference>
<dbReference type="GO" id="GO:0006417">
    <property type="term" value="P:regulation of translation"/>
    <property type="evidence" value="ECO:0007669"/>
    <property type="project" value="UniProtKB-KW"/>
</dbReference>
<dbReference type="InterPro" id="IPR028364">
    <property type="entry name" value="Ribosomal_uL1/biogenesis"/>
</dbReference>
<gene>
    <name evidence="11" type="primary">rplA</name>
    <name evidence="13" type="ORF">D9V70_00190</name>
</gene>
<evidence type="ECO:0000256" key="10">
    <source>
        <dbReference type="ARBA" id="ARBA00059110"/>
    </source>
</evidence>
<keyword evidence="2 11" id="KW-0678">Repressor</keyword>
<dbReference type="Proteomes" id="UP000298564">
    <property type="component" value="Chromosome"/>
</dbReference>
<proteinExistence type="inferred from homology"/>
<dbReference type="InterPro" id="IPR005878">
    <property type="entry name" value="Ribosom_uL1_bac-type"/>
</dbReference>
<dbReference type="RefSeq" id="WP_158355780.1">
    <property type="nucleotide sequence ID" value="NZ_CP034870.1"/>
</dbReference>
<dbReference type="Gene3D" id="3.40.50.790">
    <property type="match status" value="1"/>
</dbReference>
<dbReference type="PANTHER" id="PTHR36427:SF3">
    <property type="entry name" value="LARGE RIBOSOMAL SUBUNIT PROTEIN UL1M"/>
    <property type="match status" value="1"/>
</dbReference>
<evidence type="ECO:0000256" key="1">
    <source>
        <dbReference type="ARBA" id="ARBA00010531"/>
    </source>
</evidence>
<dbReference type="InterPro" id="IPR016095">
    <property type="entry name" value="Ribosomal_uL1_3-a/b-sand"/>
</dbReference>
<organism evidence="13 14">
    <name type="scientific">Buchnera aphidicola</name>
    <name type="common">Lipaphis pseudobrassicae</name>
    <dbReference type="NCBI Taxonomy" id="1258543"/>
    <lineage>
        <taxon>Bacteria</taxon>
        <taxon>Pseudomonadati</taxon>
        <taxon>Pseudomonadota</taxon>
        <taxon>Gammaproteobacteria</taxon>
        <taxon>Enterobacterales</taxon>
        <taxon>Erwiniaceae</taxon>
        <taxon>Buchnera</taxon>
    </lineage>
</organism>
<sequence length="232" mass="25548">MGKITKRIKNIKKYINIKKIYPIEELIALLKKSSKVKFNESIDIAINLGINSKKSDQNIRGSTVLPNGIGRSVKVAVFTHSENVKMAEKAGAELIGMEDLVEKIKKEGINNINCVIASPDAMKIVTQLGQILGPRGLMPNPKLGTVTTNIYEAVKNAKTGQVRYRNDKNGIIHATIGRINFSEHHIRENFNVFLESIKKAKPPQSKGTYIKKIVLSTTMGIGLTVDPSSISI</sequence>
<protein>
    <recommendedName>
        <fullName evidence="9 11">Large ribosomal subunit protein uL1</fullName>
    </recommendedName>
</protein>
<evidence type="ECO:0000256" key="4">
    <source>
        <dbReference type="ARBA" id="ARBA00022730"/>
    </source>
</evidence>
<keyword evidence="3 11" id="KW-0820">tRNA-binding</keyword>
<accession>A0A4D6Y6M3</accession>
<comment type="function">
    <text evidence="11">Binds directly to 23S rRNA. The L1 stalk is quite mobile in the ribosome, and is involved in E site tRNA release.</text>
</comment>
<dbReference type="SUPFAM" id="SSF56808">
    <property type="entry name" value="Ribosomal protein L1"/>
    <property type="match status" value="1"/>
</dbReference>
<evidence type="ECO:0000256" key="7">
    <source>
        <dbReference type="ARBA" id="ARBA00022980"/>
    </source>
</evidence>
<keyword evidence="7 11" id="KW-0689">Ribosomal protein</keyword>
<dbReference type="GO" id="GO:0003735">
    <property type="term" value="F:structural constituent of ribosome"/>
    <property type="evidence" value="ECO:0007669"/>
    <property type="project" value="InterPro"/>
</dbReference>
<dbReference type="GO" id="GO:0022625">
    <property type="term" value="C:cytosolic large ribosomal subunit"/>
    <property type="evidence" value="ECO:0007669"/>
    <property type="project" value="TreeGrafter"/>
</dbReference>
<keyword evidence="6 11" id="KW-0694">RNA-binding</keyword>
<name>A0A4D6Y6M3_9GAMM</name>
<dbReference type="GO" id="GO:0019843">
    <property type="term" value="F:rRNA binding"/>
    <property type="evidence" value="ECO:0007669"/>
    <property type="project" value="UniProtKB-UniRule"/>
</dbReference>
<dbReference type="HAMAP" id="MF_01318_B">
    <property type="entry name" value="Ribosomal_uL1_B"/>
    <property type="match status" value="1"/>
</dbReference>
<evidence type="ECO:0000256" key="6">
    <source>
        <dbReference type="ARBA" id="ARBA00022884"/>
    </source>
</evidence>
<evidence type="ECO:0000256" key="3">
    <source>
        <dbReference type="ARBA" id="ARBA00022555"/>
    </source>
</evidence>
<comment type="subunit">
    <text evidence="11">Part of the 50S ribosomal subunit.</text>
</comment>
<evidence type="ECO:0000256" key="11">
    <source>
        <dbReference type="HAMAP-Rule" id="MF_01318"/>
    </source>
</evidence>
<dbReference type="NCBIfam" id="TIGR01169">
    <property type="entry name" value="rplA_bact"/>
    <property type="match status" value="1"/>
</dbReference>
<evidence type="ECO:0000256" key="8">
    <source>
        <dbReference type="ARBA" id="ARBA00023274"/>
    </source>
</evidence>
<dbReference type="GO" id="GO:0000049">
    <property type="term" value="F:tRNA binding"/>
    <property type="evidence" value="ECO:0007669"/>
    <property type="project" value="UniProtKB-KW"/>
</dbReference>
<comment type="function">
    <text evidence="10 11">Protein L1 is also a translational repressor protein, it controls the translation of the L11 operon by binding to its mRNA.</text>
</comment>
<dbReference type="OrthoDB" id="9803740at2"/>
<dbReference type="PROSITE" id="PS01199">
    <property type="entry name" value="RIBOSOMAL_L1"/>
    <property type="match status" value="1"/>
</dbReference>
<evidence type="ECO:0000256" key="12">
    <source>
        <dbReference type="RuleBase" id="RU000659"/>
    </source>
</evidence>
<keyword evidence="5 11" id="KW-0810">Translation regulation</keyword>
<dbReference type="Pfam" id="PF00687">
    <property type="entry name" value="Ribosomal_L1"/>
    <property type="match status" value="1"/>
</dbReference>
<dbReference type="InterPro" id="IPR023674">
    <property type="entry name" value="Ribosomal_uL1-like"/>
</dbReference>
<keyword evidence="4 11" id="KW-0699">rRNA-binding</keyword>
<reference evidence="13 14" key="2">
    <citation type="submission" date="2019-05" db="EMBL/GenBank/DDBJ databases">
        <title>Genome evolution of the obligate endosymbiont Buchnera aphidicola.</title>
        <authorList>
            <person name="Moran N.A."/>
        </authorList>
    </citation>
    <scope>NUCLEOTIDE SEQUENCE [LARGE SCALE GENOMIC DNA]</scope>
    <source>
        <strain evidence="13 14">Lps</strain>
    </source>
</reference>
<dbReference type="InterPro" id="IPR002143">
    <property type="entry name" value="Ribosomal_uL1"/>
</dbReference>
<dbReference type="AlphaFoldDB" id="A0A4D6Y6M3"/>
<evidence type="ECO:0000256" key="5">
    <source>
        <dbReference type="ARBA" id="ARBA00022845"/>
    </source>
</evidence>
<dbReference type="CDD" id="cd00403">
    <property type="entry name" value="Ribosomal_L1"/>
    <property type="match status" value="1"/>
</dbReference>
<dbReference type="InterPro" id="IPR023673">
    <property type="entry name" value="Ribosomal_uL1_CS"/>
</dbReference>
<dbReference type="PIRSF" id="PIRSF002155">
    <property type="entry name" value="Ribosomal_L1"/>
    <property type="match status" value="1"/>
</dbReference>
<dbReference type="Gene3D" id="3.30.190.20">
    <property type="match status" value="1"/>
</dbReference>
<dbReference type="GO" id="GO:0006412">
    <property type="term" value="P:translation"/>
    <property type="evidence" value="ECO:0007669"/>
    <property type="project" value="UniProtKB-UniRule"/>
</dbReference>